<dbReference type="RefSeq" id="WP_133497148.1">
    <property type="nucleotide sequence ID" value="NZ_BMLU01000024.1"/>
</dbReference>
<organism evidence="1 2">
    <name type="scientific">Stakelama pacifica</name>
    <dbReference type="NCBI Taxonomy" id="517720"/>
    <lineage>
        <taxon>Bacteria</taxon>
        <taxon>Pseudomonadati</taxon>
        <taxon>Pseudomonadota</taxon>
        <taxon>Alphaproteobacteria</taxon>
        <taxon>Sphingomonadales</taxon>
        <taxon>Sphingomonadaceae</taxon>
        <taxon>Stakelama</taxon>
    </lineage>
</organism>
<proteinExistence type="predicted"/>
<dbReference type="OrthoDB" id="7570805at2"/>
<protein>
    <recommendedName>
        <fullName evidence="3">Helix-turn-helix protein</fullName>
    </recommendedName>
</protein>
<accession>A0A4R6FBA5</accession>
<gene>
    <name evidence="1" type="ORF">EV664_1234</name>
</gene>
<dbReference type="InterPro" id="IPR010982">
    <property type="entry name" value="Lambda_DNA-bd_dom_sf"/>
</dbReference>
<evidence type="ECO:0000313" key="2">
    <source>
        <dbReference type="Proteomes" id="UP000295493"/>
    </source>
</evidence>
<dbReference type="Proteomes" id="UP000295493">
    <property type="component" value="Unassembled WGS sequence"/>
</dbReference>
<reference evidence="1 2" key="1">
    <citation type="submission" date="2019-03" db="EMBL/GenBank/DDBJ databases">
        <title>Genomic Encyclopedia of Type Strains, Phase IV (KMG-IV): sequencing the most valuable type-strain genomes for metagenomic binning, comparative biology and taxonomic classification.</title>
        <authorList>
            <person name="Goeker M."/>
        </authorList>
    </citation>
    <scope>NUCLEOTIDE SEQUENCE [LARGE SCALE GENOMIC DNA]</scope>
    <source>
        <strain evidence="1 2">DSM 25059</strain>
    </source>
</reference>
<dbReference type="AlphaFoldDB" id="A0A4R6FBA5"/>
<dbReference type="SUPFAM" id="SSF47413">
    <property type="entry name" value="lambda repressor-like DNA-binding domains"/>
    <property type="match status" value="1"/>
</dbReference>
<evidence type="ECO:0008006" key="3">
    <source>
        <dbReference type="Google" id="ProtNLM"/>
    </source>
</evidence>
<evidence type="ECO:0000313" key="1">
    <source>
        <dbReference type="EMBL" id="TDN77840.1"/>
    </source>
</evidence>
<comment type="caution">
    <text evidence="1">The sequence shown here is derived from an EMBL/GenBank/DDBJ whole genome shotgun (WGS) entry which is preliminary data.</text>
</comment>
<sequence>MSRRKGERPVALELDRYGEDHPVAQMIADGDNWFQAWTAQTATPLTTLAKRTGIPRKRLLTIERGDRISQAELDALARAWCVSSGDLERSIGEQVQIIP</sequence>
<keyword evidence="2" id="KW-1185">Reference proteome</keyword>
<name>A0A4R6FBA5_9SPHN</name>
<dbReference type="EMBL" id="SNWD01000023">
    <property type="protein sequence ID" value="TDN77840.1"/>
    <property type="molecule type" value="Genomic_DNA"/>
</dbReference>
<dbReference type="GO" id="GO:0003677">
    <property type="term" value="F:DNA binding"/>
    <property type="evidence" value="ECO:0007669"/>
    <property type="project" value="InterPro"/>
</dbReference>